<gene>
    <name evidence="1" type="ORF">PoB_002076700</name>
</gene>
<name>A0AAV3ZG23_9GAST</name>
<reference evidence="1 2" key="1">
    <citation type="journal article" date="2021" name="Elife">
        <title>Chloroplast acquisition without the gene transfer in kleptoplastic sea slugs, Plakobranchus ocellatus.</title>
        <authorList>
            <person name="Maeda T."/>
            <person name="Takahashi S."/>
            <person name="Yoshida T."/>
            <person name="Shimamura S."/>
            <person name="Takaki Y."/>
            <person name="Nagai Y."/>
            <person name="Toyoda A."/>
            <person name="Suzuki Y."/>
            <person name="Arimoto A."/>
            <person name="Ishii H."/>
            <person name="Satoh N."/>
            <person name="Nishiyama T."/>
            <person name="Hasebe M."/>
            <person name="Maruyama T."/>
            <person name="Minagawa J."/>
            <person name="Obokata J."/>
            <person name="Shigenobu S."/>
        </authorList>
    </citation>
    <scope>NUCLEOTIDE SEQUENCE [LARGE SCALE GENOMIC DNA]</scope>
</reference>
<dbReference type="AlphaFoldDB" id="A0AAV3ZG23"/>
<dbReference type="EMBL" id="BLXT01002422">
    <property type="protein sequence ID" value="GFN94261.1"/>
    <property type="molecule type" value="Genomic_DNA"/>
</dbReference>
<evidence type="ECO:0000313" key="1">
    <source>
        <dbReference type="EMBL" id="GFN94261.1"/>
    </source>
</evidence>
<proteinExistence type="predicted"/>
<dbReference type="Proteomes" id="UP000735302">
    <property type="component" value="Unassembled WGS sequence"/>
</dbReference>
<evidence type="ECO:0000313" key="2">
    <source>
        <dbReference type="Proteomes" id="UP000735302"/>
    </source>
</evidence>
<protein>
    <submittedName>
        <fullName evidence="1">Uncharacterized protein</fullName>
    </submittedName>
</protein>
<organism evidence="1 2">
    <name type="scientific">Plakobranchus ocellatus</name>
    <dbReference type="NCBI Taxonomy" id="259542"/>
    <lineage>
        <taxon>Eukaryota</taxon>
        <taxon>Metazoa</taxon>
        <taxon>Spiralia</taxon>
        <taxon>Lophotrochozoa</taxon>
        <taxon>Mollusca</taxon>
        <taxon>Gastropoda</taxon>
        <taxon>Heterobranchia</taxon>
        <taxon>Euthyneura</taxon>
        <taxon>Panpulmonata</taxon>
        <taxon>Sacoglossa</taxon>
        <taxon>Placobranchoidea</taxon>
        <taxon>Plakobranchidae</taxon>
        <taxon>Plakobranchus</taxon>
    </lineage>
</organism>
<accession>A0AAV3ZG23</accession>
<keyword evidence="2" id="KW-1185">Reference proteome</keyword>
<comment type="caution">
    <text evidence="1">The sequence shown here is derived from an EMBL/GenBank/DDBJ whole genome shotgun (WGS) entry which is preliminary data.</text>
</comment>
<sequence length="73" mass="7848">MAGRNLVSRLLYGWPESDLLPTVWLAGVPSPAYCMAGGSLVSCLLYGGRSLISCLLYGLQEYDLLPTVWLAGV</sequence>